<dbReference type="GO" id="GO:0006313">
    <property type="term" value="P:DNA transposition"/>
    <property type="evidence" value="ECO:0007669"/>
    <property type="project" value="InterPro"/>
</dbReference>
<organism evidence="2">
    <name type="scientific">mine drainage metagenome</name>
    <dbReference type="NCBI Taxonomy" id="410659"/>
    <lineage>
        <taxon>unclassified sequences</taxon>
        <taxon>metagenomes</taxon>
        <taxon>ecological metagenomes</taxon>
    </lineage>
</organism>
<feature type="domain" description="Transposase IS4-like" evidence="1">
    <location>
        <begin position="92"/>
        <end position="199"/>
    </location>
</feature>
<dbReference type="InterPro" id="IPR012337">
    <property type="entry name" value="RNaseH-like_sf"/>
</dbReference>
<sequence>MAGFQNQRGDLLDDFEAVDGWEEIQPASVKVPVQIKRIERGDEALLLCISAARAEKDRAIREKQEGRLLAALGKLAENVQKAVEKGKAMEDEALGERIGRLRERYTRAARYYTIGREDGVLTWTLKAEQHARAQQLDGAYFLRTSNKALGAEEIWRTYITLTRIESAFRDLKGTLDLRPIHHRKEMRVETHIFLCVLAYHLQTAIERTLQQAGDHTSWETLREELSTHHVATILLPIEGDRTLAIRKAGIPDRRVREIYRLLALETEPMKPLRTWI</sequence>
<accession>A0A1J5PDG6</accession>
<gene>
    <name evidence="2" type="ORF">GALL_528830</name>
</gene>
<evidence type="ECO:0000313" key="2">
    <source>
        <dbReference type="EMBL" id="OIQ65556.1"/>
    </source>
</evidence>
<evidence type="ECO:0000259" key="1">
    <source>
        <dbReference type="Pfam" id="PF01609"/>
    </source>
</evidence>
<dbReference type="Pfam" id="PF01609">
    <property type="entry name" value="DDE_Tnp_1"/>
    <property type="match status" value="1"/>
</dbReference>
<protein>
    <submittedName>
        <fullName evidence="2">Transposase DDE domain protein</fullName>
    </submittedName>
</protein>
<dbReference type="InterPro" id="IPR002559">
    <property type="entry name" value="Transposase_11"/>
</dbReference>
<comment type="caution">
    <text evidence="2">The sequence shown here is derived from an EMBL/GenBank/DDBJ whole genome shotgun (WGS) entry which is preliminary data.</text>
</comment>
<dbReference type="SUPFAM" id="SSF53098">
    <property type="entry name" value="Ribonuclease H-like"/>
    <property type="match status" value="1"/>
</dbReference>
<dbReference type="AlphaFoldDB" id="A0A1J5PDG6"/>
<reference evidence="2" key="1">
    <citation type="submission" date="2016-10" db="EMBL/GenBank/DDBJ databases">
        <title>Sequence of Gallionella enrichment culture.</title>
        <authorList>
            <person name="Poehlein A."/>
            <person name="Muehling M."/>
            <person name="Daniel R."/>
        </authorList>
    </citation>
    <scope>NUCLEOTIDE SEQUENCE</scope>
</reference>
<dbReference type="GO" id="GO:0003677">
    <property type="term" value="F:DNA binding"/>
    <property type="evidence" value="ECO:0007669"/>
    <property type="project" value="InterPro"/>
</dbReference>
<name>A0A1J5PDG6_9ZZZZ</name>
<dbReference type="GO" id="GO:0004803">
    <property type="term" value="F:transposase activity"/>
    <property type="evidence" value="ECO:0007669"/>
    <property type="project" value="InterPro"/>
</dbReference>
<dbReference type="EMBL" id="MLJW01007230">
    <property type="protein sequence ID" value="OIQ65556.1"/>
    <property type="molecule type" value="Genomic_DNA"/>
</dbReference>
<proteinExistence type="predicted"/>